<organism evidence="2 3">
    <name type="scientific">Pseudahrensia aquimaris</name>
    <dbReference type="NCBI Taxonomy" id="744461"/>
    <lineage>
        <taxon>Bacteria</taxon>
        <taxon>Pseudomonadati</taxon>
        <taxon>Pseudomonadota</taxon>
        <taxon>Alphaproteobacteria</taxon>
        <taxon>Hyphomicrobiales</taxon>
        <taxon>Ahrensiaceae</taxon>
        <taxon>Pseudahrensia</taxon>
    </lineage>
</organism>
<comment type="caution">
    <text evidence="2">The sequence shown here is derived from an EMBL/GenBank/DDBJ whole genome shotgun (WGS) entry which is preliminary data.</text>
</comment>
<dbReference type="InterPro" id="IPR023631">
    <property type="entry name" value="Amidase_dom"/>
</dbReference>
<accession>A0ABW3FHH4</accession>
<name>A0ABW3FHH4_9HYPH</name>
<reference evidence="3" key="1">
    <citation type="journal article" date="2019" name="Int. J. Syst. Evol. Microbiol.">
        <title>The Global Catalogue of Microorganisms (GCM) 10K type strain sequencing project: providing services to taxonomists for standard genome sequencing and annotation.</title>
        <authorList>
            <consortium name="The Broad Institute Genomics Platform"/>
            <consortium name="The Broad Institute Genome Sequencing Center for Infectious Disease"/>
            <person name="Wu L."/>
            <person name="Ma J."/>
        </authorList>
    </citation>
    <scope>NUCLEOTIDE SEQUENCE [LARGE SCALE GENOMIC DNA]</scope>
    <source>
        <strain evidence="3">CCUG 60023</strain>
    </source>
</reference>
<feature type="domain" description="Amidase" evidence="1">
    <location>
        <begin position="37"/>
        <end position="405"/>
    </location>
</feature>
<evidence type="ECO:0000259" key="1">
    <source>
        <dbReference type="Pfam" id="PF01425"/>
    </source>
</evidence>
<evidence type="ECO:0000313" key="2">
    <source>
        <dbReference type="EMBL" id="MFD0917183.1"/>
    </source>
</evidence>
<dbReference type="Gene3D" id="3.90.1300.10">
    <property type="entry name" value="Amidase signature (AS) domain"/>
    <property type="match status" value="1"/>
</dbReference>
<dbReference type="InterPro" id="IPR036928">
    <property type="entry name" value="AS_sf"/>
</dbReference>
<sequence>MSDLALPKLEDRLRAAQKKFNIFGDTGLPKPAVVESSNEGALSSLCIGVKDNIAVEGYARKAGMGHRHNEQCDEHAHVVRQMLEHGASLVPGLNMDEAALGGVTENPHFGRTDNPSAQGYSTGGSSGGSAAAVASGVVDLALGTDTLGSIRNPASWCGIVGLKPTHGLIGMSGIVPLAPSLDTVGPMAATASHLKSVFDILVAPDPDDPNTLSAPDDLQGRALPKTIRIGVPSNIEAVDCEEATLSALALARSTLKDCGFQIVPVTVPHWSPSALRKASFLYLEAEAALALAKDLQKKEAFSESTRKMLEYGRSVPAPKLAAAVGEMRRASAGFQHAFHTVDFLLTPTTPQRAIPAFTSAPPNLADFTAPANAAGFPAIAVPVSLRANERPASVQLMGPKWSDWHLIDCAVALEAQLARRV</sequence>
<dbReference type="EMBL" id="JBHTJV010000010">
    <property type="protein sequence ID" value="MFD0917183.1"/>
    <property type="molecule type" value="Genomic_DNA"/>
</dbReference>
<dbReference type="Proteomes" id="UP001597101">
    <property type="component" value="Unassembled WGS sequence"/>
</dbReference>
<dbReference type="SUPFAM" id="SSF75304">
    <property type="entry name" value="Amidase signature (AS) enzymes"/>
    <property type="match status" value="1"/>
</dbReference>
<dbReference type="PANTHER" id="PTHR11895">
    <property type="entry name" value="TRANSAMIDASE"/>
    <property type="match status" value="1"/>
</dbReference>
<gene>
    <name evidence="2" type="ORF">ACFQ14_12255</name>
</gene>
<dbReference type="Pfam" id="PF01425">
    <property type="entry name" value="Amidase"/>
    <property type="match status" value="1"/>
</dbReference>
<evidence type="ECO:0000313" key="3">
    <source>
        <dbReference type="Proteomes" id="UP001597101"/>
    </source>
</evidence>
<proteinExistence type="predicted"/>
<keyword evidence="3" id="KW-1185">Reference proteome</keyword>
<dbReference type="PANTHER" id="PTHR11895:SF67">
    <property type="entry name" value="AMIDASE DOMAIN-CONTAINING PROTEIN"/>
    <property type="match status" value="1"/>
</dbReference>
<protein>
    <submittedName>
        <fullName evidence="2">Amidase</fullName>
    </submittedName>
</protein>
<dbReference type="RefSeq" id="WP_377213044.1">
    <property type="nucleotide sequence ID" value="NZ_JBHTJV010000010.1"/>
</dbReference>
<dbReference type="InterPro" id="IPR000120">
    <property type="entry name" value="Amidase"/>
</dbReference>